<dbReference type="InterPro" id="IPR012337">
    <property type="entry name" value="RNaseH-like_sf"/>
</dbReference>
<gene>
    <name evidence="6" type="ORF">SCF082_LOCUS31128</name>
</gene>
<feature type="region of interest" description="Disordered" evidence="3">
    <location>
        <begin position="1055"/>
        <end position="1085"/>
    </location>
</feature>
<feature type="compositionally biased region" description="Acidic residues" evidence="3">
    <location>
        <begin position="336"/>
        <end position="351"/>
    </location>
</feature>
<dbReference type="InterPro" id="IPR036875">
    <property type="entry name" value="Znf_CCHC_sf"/>
</dbReference>
<name>A0ABP0N3I7_9DINO</name>
<evidence type="ECO:0000259" key="4">
    <source>
        <dbReference type="PROSITE" id="PS50158"/>
    </source>
</evidence>
<feature type="compositionally biased region" description="Basic and acidic residues" evidence="3">
    <location>
        <begin position="783"/>
        <end position="794"/>
    </location>
</feature>
<feature type="compositionally biased region" description="Basic residues" evidence="3">
    <location>
        <begin position="291"/>
        <end position="306"/>
    </location>
</feature>
<feature type="compositionally biased region" description="Basic and acidic residues" evidence="3">
    <location>
        <begin position="266"/>
        <end position="275"/>
    </location>
</feature>
<feature type="region of interest" description="Disordered" evidence="3">
    <location>
        <begin position="1526"/>
        <end position="1547"/>
    </location>
</feature>
<keyword evidence="1" id="KW-0862">Zinc</keyword>
<evidence type="ECO:0000313" key="7">
    <source>
        <dbReference type="Proteomes" id="UP001642464"/>
    </source>
</evidence>
<feature type="compositionally biased region" description="Basic and acidic residues" evidence="3">
    <location>
        <begin position="1991"/>
        <end position="2000"/>
    </location>
</feature>
<evidence type="ECO:0000259" key="5">
    <source>
        <dbReference type="PROSITE" id="PS50994"/>
    </source>
</evidence>
<feature type="coiled-coil region" evidence="2">
    <location>
        <begin position="1607"/>
        <end position="1641"/>
    </location>
</feature>
<dbReference type="Pfam" id="PF07727">
    <property type="entry name" value="RVT_2"/>
    <property type="match status" value="1"/>
</dbReference>
<dbReference type="Gene3D" id="4.10.60.10">
    <property type="entry name" value="Zinc finger, CCHC-type"/>
    <property type="match status" value="1"/>
</dbReference>
<reference evidence="6 7" key="1">
    <citation type="submission" date="2024-02" db="EMBL/GenBank/DDBJ databases">
        <authorList>
            <person name="Chen Y."/>
            <person name="Shah S."/>
            <person name="Dougan E. K."/>
            <person name="Thang M."/>
            <person name="Chan C."/>
        </authorList>
    </citation>
    <scope>NUCLEOTIDE SEQUENCE [LARGE SCALE GENOMIC DNA]</scope>
</reference>
<feature type="compositionally biased region" description="Low complexity" evidence="3">
    <location>
        <begin position="1128"/>
        <end position="1139"/>
    </location>
</feature>
<dbReference type="InterPro" id="IPR036397">
    <property type="entry name" value="RNaseH_sf"/>
</dbReference>
<keyword evidence="7" id="KW-1185">Reference proteome</keyword>
<feature type="region of interest" description="Disordered" evidence="3">
    <location>
        <begin position="783"/>
        <end position="805"/>
    </location>
</feature>
<protein>
    <submittedName>
        <fullName evidence="6">Retrovirus-related Pol polyprotein from transposon RE1 (Retro element 1) (AtRE1)</fullName>
    </submittedName>
</protein>
<dbReference type="EMBL" id="CAXAMM010026180">
    <property type="protein sequence ID" value="CAK9058350.1"/>
    <property type="molecule type" value="Genomic_DNA"/>
</dbReference>
<evidence type="ECO:0000313" key="6">
    <source>
        <dbReference type="EMBL" id="CAK9058350.1"/>
    </source>
</evidence>
<evidence type="ECO:0000256" key="1">
    <source>
        <dbReference type="PROSITE-ProRule" id="PRU00047"/>
    </source>
</evidence>
<sequence>MKYLAQAQCDGSHQHQHIEGGFRQANGKWMSLSVWAGGYGQALCKALLRGYEEWLRSSHQVYVEDDTMPEIIDGHEAIEGEEEHGYTPNQRVFGVECTWPSLTEENPGLSYLEGMSTETEAARAHRMRVTARVALVRQDVQDKMRRAILRKPAVSQGPFMPGSRVYFWVPSQRARYKPGGTWRGPATVVVKEATKRYFVSWRGRLLLLAEENLRLASKDELALTEPVREEIIDLQGVLRDPARSNSYHDLRSLRPPASRPRKRVRVKEPENPERKQARRMLRGSKAVSRLLRQRGIHAPRLSRKRKLEPQPEAKPEKEEEVDEEYTPTEAPVPPEDPGEEVKEDEPMDAEEPVERVLEPHEIPVPADDDDWEDETWEEAARQEWQQEEPERRRQRLMDDVPISIKRKLTEDDAGLPNKKPRIHASWIVQAMTAAAAGGPDNEWVSRQELETLKKLTGPPLSAARKHRKPRKRLMRPPKAISRSRLSILIGEDPMDAFVVDEDESEVTAAPKRKVAFYWKGMTMLYKRRGRKPQATYVQLPTGVYKACLGAKDRREFEQLWLEELKDVLVNEDAVKVHKLMIQEKEAGRAALKYPRIPAELCLVTFFDASLGKEKDGKSQLGQIHFITNTGVEKGPQPAAVIDFASSKSTRVVRSSMAAEAASMSQAIDRHLYARLLIQMLQKGSFKLSEDWRKDLTVQGYMVTDARSLYDHLGTTGQVPSERQTMLDLMVTREMLEASTFHLKWVPTYRQYADGLTKRMANPLWNEFSEKGVFSLKETAQEAKTEEHRRELRRAQRERRKKRFEDGRATSGALLRQVNTFFVGCELERTRYSTKLRRWRPKRFWQFEIETPKEKHGVKFIRQLSGMARAAADEVPLKDLMSENGAIAIVHKLKEHFRAYTEIALPRAFEKAIYGEPRKSRESFQDYVLRMDSVFELADEGVTLNDQVKGYVIFRQANLSQVQEDQLTTWGSGSYERDTVIKGLRRLEKVTKEKSTKVIFDEYDAPEDPDYTFIEDDEGIDYVWVGEGDLDQVFEEDDIQEALATYQEVRRALQAQKTQRHQWSRDGGKGGGKKGKSQFGPFRARNDAGSKRVHIDMLKLRTKCARCGQVGHWAKECTRKPDGYKNKTASESSSGASTARSGFFSVSHHPDAQTFWQERGAGSSSGQLTLGHFFKRVIKHQGTSVEDFCGLTTSPQQGVVDTAAQSGLVGRLALQRLEASLRDHGLRVVWIDKKAQARGVGGEAQVAGVVEVPLGTFIFLLPPKLCWVRTVFRVITISPEAIMEQRKRSRMEVDEAAEVRPQVLLRWRKMIKGVFQLLVQLGRIVLNPVSADPPPHTSPGGGYAVIAVSFVGVDAGSRTSSTSRSHSASSDAHNISVLAQAYGEARRLCTPSPSVWNVCGSAEVHEATNQSHGAVRASYIRSQWSGKKCMQREVWCQECHARWKVASEDSDGQGRQGQLIHYDYPLADDTVPQYDQGGHAYIQSNAINSGGQDVESINSPEEDAGKLQCSQLECDPRLPGKPSITRLAWTQSKGHETPVSTPSSKTHREEIGTHARFYNCPRHLCKYFEWDPIEVKVLQELDNPGTMRTMQSPPPPGTPPDVQEKIELEMWRKKLQEQEKELSEKQASIEQLRQRSEEIAVKTQMEGQALLMQQHQAHLTETQQLRDQLIWLSCVAGPERLKQARTDPDFHQETVNQAKEYKKMFEEQGILPGTLPIEGELRAQVMKEVPQEEDMIEEALMTLKKGTRKRLLRVMNKNRTETPKIAEVYSEPRITAAQGAQNPLAFDLKNGYDFRREGDRRRCFKRLKDEDPDVLVLCPPCGPFSQLQAWNYHHMDTKRAMLILEDGVEHLEFAMRLFAWQVRRGRVAVFEHPWGNRSWQEEAVKYCLSLPEVEVVRGDQCQFGLRVRPEEELSKKSTGFMTNGPEMKKILSKQCQGDHLHQHLVGGRAKGAERYPEELCQAIIRGAQEDMRTIAHAKKESAYPQFDEEMEKVEKQEEGIRARRIQGSEEAEDEEERPQGGGDKKKTEMPEASTLSRSEKELVKKLHVNLGHPSRESFTRLMKLARAREDVVNFIQKEFRCDLCDRHQPPKAARPSAMPKFYEPNKVLGVDVVYMPGLNPRESRPVLNIIDWGTCFQVLEPLRDLSSMGVWQGFQRGWMRIFGAPEMAVADQGREFIGEFSAKCNENGIITRVIGARAPWQNGRTERHGGIAKAVLVKILEQVSPRDDKEWEECVHATQAAKNRLFNRSGFSPAQRHLGSNVRIPGSLASDDRMEASLISGAASEEVRRTLAIKQAAMEAFIKQTANEEIQRAVHAWNRVSKTFLPGDIVYVYRKPLPRRGGGAVTTRPCWVGPGTMILAEGRNAWISMRGELWKTAMEQVRSATPEEEDALGMLREEFHELRETMKRQHSKRAYKDISTWEWPPEEEVEEPPRARVVKDATRSVIQNEQLDGTIPASRAQEAYHPIRQRLENIRWRPYDAELYFKNVDEPNEEDEEEHANDYWILDVSKRKLIRRHVNYRTQAFKPYEKECPLKLRNLTSNRKTIKIFDEGTSVQKGNWRELKKNDESPGPPRSWTGYTEFQLKHDVGIEEIKNQAMMVKKGSDEVDEKNITEEEWPRWRIADGDEWKKVFNTGAVKPLTPEESLEVENQLREAKKSSRILPSRIVRRWKPADQPGEAPIRGDKAPDLLNLSRYAPTVTTAVISIALQVAANKGFKTYVGDLRNAFMQSDPLVREEGRLFCRQPRGGLPNMVPGQLIEILAGAYGLGDAPAHWRKSLKKVLLKIGYIQSEMDPCTFKYVGEDGKLHGIIIVEVDDLLCFGDERHDDKLEELRSRFNFGKFVDLASQPDGASFNGRRIRDIMDLNKIIKEMKKHADLSIQIQPIQEERMVVNSTLAAEAQSLARGLQELAWAATVYNEMTNAHFELKEWDKAVRERRLHALSHDEMCDTLKRGLCLVDAKSLFDHLVKSTVGTADDRRTAIEMQIIRQLMCETGTAIKWISHQQMIVDCLTKRFGNPDPLYKFLSSGIAGHVCREKIGIVFR</sequence>
<feature type="compositionally biased region" description="Polar residues" evidence="3">
    <location>
        <begin position="1527"/>
        <end position="1543"/>
    </location>
</feature>
<accession>A0ABP0N3I7</accession>
<dbReference type="PROSITE" id="PS50158">
    <property type="entry name" value="ZF_CCHC"/>
    <property type="match status" value="1"/>
</dbReference>
<evidence type="ECO:0000256" key="2">
    <source>
        <dbReference type="SAM" id="Coils"/>
    </source>
</evidence>
<feature type="region of interest" description="Disordered" evidence="3">
    <location>
        <begin position="1118"/>
        <end position="1139"/>
    </location>
</feature>
<feature type="region of interest" description="Disordered" evidence="3">
    <location>
        <begin position="243"/>
        <end position="370"/>
    </location>
</feature>
<feature type="compositionally biased region" description="Basic and acidic residues" evidence="3">
    <location>
        <begin position="352"/>
        <end position="361"/>
    </location>
</feature>
<dbReference type="Proteomes" id="UP001642464">
    <property type="component" value="Unassembled WGS sequence"/>
</dbReference>
<feature type="compositionally biased region" description="Basic and acidic residues" evidence="3">
    <location>
        <begin position="307"/>
        <end position="317"/>
    </location>
</feature>
<dbReference type="InterPro" id="IPR013103">
    <property type="entry name" value="RVT_2"/>
</dbReference>
<keyword evidence="2" id="KW-0175">Coiled coil</keyword>
<dbReference type="SUPFAM" id="SSF53098">
    <property type="entry name" value="Ribonuclease H-like"/>
    <property type="match status" value="1"/>
</dbReference>
<dbReference type="Pfam" id="PF00098">
    <property type="entry name" value="zf-CCHC"/>
    <property type="match status" value="1"/>
</dbReference>
<organism evidence="6 7">
    <name type="scientific">Durusdinium trenchii</name>
    <dbReference type="NCBI Taxonomy" id="1381693"/>
    <lineage>
        <taxon>Eukaryota</taxon>
        <taxon>Sar</taxon>
        <taxon>Alveolata</taxon>
        <taxon>Dinophyceae</taxon>
        <taxon>Suessiales</taxon>
        <taxon>Symbiodiniaceae</taxon>
        <taxon>Durusdinium</taxon>
    </lineage>
</organism>
<dbReference type="SUPFAM" id="SSF57756">
    <property type="entry name" value="Retrovirus zinc finger-like domains"/>
    <property type="match status" value="1"/>
</dbReference>
<keyword evidence="1" id="KW-0863">Zinc-finger</keyword>
<dbReference type="InterPro" id="IPR001584">
    <property type="entry name" value="Integrase_cat-core"/>
</dbReference>
<proteinExistence type="predicted"/>
<dbReference type="InterPro" id="IPR001878">
    <property type="entry name" value="Znf_CCHC"/>
</dbReference>
<feature type="domain" description="Integrase catalytic" evidence="5">
    <location>
        <begin position="2099"/>
        <end position="2260"/>
    </location>
</feature>
<comment type="caution">
    <text evidence="6">The sequence shown here is derived from an EMBL/GenBank/DDBJ whole genome shotgun (WGS) entry which is preliminary data.</text>
</comment>
<feature type="region of interest" description="Disordered" evidence="3">
    <location>
        <begin position="1978"/>
        <end position="2037"/>
    </location>
</feature>
<feature type="domain" description="CCHC-type" evidence="4">
    <location>
        <begin position="1102"/>
        <end position="1118"/>
    </location>
</feature>
<feature type="compositionally biased region" description="Basic and acidic residues" evidence="3">
    <location>
        <begin position="243"/>
        <end position="252"/>
    </location>
</feature>
<dbReference type="PROSITE" id="PS50994">
    <property type="entry name" value="INTEGRASE"/>
    <property type="match status" value="1"/>
</dbReference>
<dbReference type="Gene3D" id="3.30.420.10">
    <property type="entry name" value="Ribonuclease H-like superfamily/Ribonuclease H"/>
    <property type="match status" value="1"/>
</dbReference>
<keyword evidence="1" id="KW-0479">Metal-binding</keyword>
<evidence type="ECO:0000256" key="3">
    <source>
        <dbReference type="SAM" id="MobiDB-lite"/>
    </source>
</evidence>
<dbReference type="SMART" id="SM00343">
    <property type="entry name" value="ZnF_C2HC"/>
    <property type="match status" value="1"/>
</dbReference>